<reference evidence="1" key="1">
    <citation type="submission" date="2019-05" db="EMBL/GenBank/DDBJ databases">
        <title>Annotation for the trematode Paragonimus heterotremus.</title>
        <authorList>
            <person name="Choi Y.-J."/>
        </authorList>
    </citation>
    <scope>NUCLEOTIDE SEQUENCE</scope>
    <source>
        <strain evidence="1">LC</strain>
    </source>
</reference>
<proteinExistence type="predicted"/>
<sequence length="46" mass="5356">MTNFTYLGPDNTLKNKISESATRLLSTHRFYANLQLFTSRIAFIFL</sequence>
<comment type="caution">
    <text evidence="1">The sequence shown here is derived from an EMBL/GenBank/DDBJ whole genome shotgun (WGS) entry which is preliminary data.</text>
</comment>
<protein>
    <submittedName>
        <fullName evidence="1">Uncharacterized protein</fullName>
    </submittedName>
</protein>
<name>A0A8J4WEK4_9TREM</name>
<dbReference type="Proteomes" id="UP000748531">
    <property type="component" value="Unassembled WGS sequence"/>
</dbReference>
<gene>
    <name evidence="1" type="ORF">PHET_09647</name>
</gene>
<dbReference type="AlphaFoldDB" id="A0A8J4WEK4"/>
<dbReference type="EMBL" id="LUCH01006688">
    <property type="protein sequence ID" value="KAF5397163.1"/>
    <property type="molecule type" value="Genomic_DNA"/>
</dbReference>
<accession>A0A8J4WEK4</accession>
<evidence type="ECO:0000313" key="2">
    <source>
        <dbReference type="Proteomes" id="UP000748531"/>
    </source>
</evidence>
<keyword evidence="2" id="KW-1185">Reference proteome</keyword>
<organism evidence="1 2">
    <name type="scientific">Paragonimus heterotremus</name>
    <dbReference type="NCBI Taxonomy" id="100268"/>
    <lineage>
        <taxon>Eukaryota</taxon>
        <taxon>Metazoa</taxon>
        <taxon>Spiralia</taxon>
        <taxon>Lophotrochozoa</taxon>
        <taxon>Platyhelminthes</taxon>
        <taxon>Trematoda</taxon>
        <taxon>Digenea</taxon>
        <taxon>Plagiorchiida</taxon>
        <taxon>Troglotremata</taxon>
        <taxon>Troglotrematidae</taxon>
        <taxon>Paragonimus</taxon>
    </lineage>
</organism>
<evidence type="ECO:0000313" key="1">
    <source>
        <dbReference type="EMBL" id="KAF5397163.1"/>
    </source>
</evidence>